<evidence type="ECO:0000313" key="2">
    <source>
        <dbReference type="EMBL" id="GAA1425284.1"/>
    </source>
</evidence>
<dbReference type="EMBL" id="BAAAIZ010000041">
    <property type="protein sequence ID" value="GAA1425284.1"/>
    <property type="molecule type" value="Genomic_DNA"/>
</dbReference>
<reference evidence="2 3" key="1">
    <citation type="journal article" date="2019" name="Int. J. Syst. Evol. Microbiol.">
        <title>The Global Catalogue of Microorganisms (GCM) 10K type strain sequencing project: providing services to taxonomists for standard genome sequencing and annotation.</title>
        <authorList>
            <consortium name="The Broad Institute Genomics Platform"/>
            <consortium name="The Broad Institute Genome Sequencing Center for Infectious Disease"/>
            <person name="Wu L."/>
            <person name="Ma J."/>
        </authorList>
    </citation>
    <scope>NUCLEOTIDE SEQUENCE [LARGE SCALE GENOMIC DNA]</scope>
    <source>
        <strain evidence="2 3">JCM 11756</strain>
    </source>
</reference>
<dbReference type="Proteomes" id="UP001500973">
    <property type="component" value="Unassembled WGS sequence"/>
</dbReference>
<feature type="signal peptide" evidence="1">
    <location>
        <begin position="1"/>
        <end position="39"/>
    </location>
</feature>
<sequence length="424" mass="45659">MKHRGRHRRRRRGRALRAVLAGTALALTAAATMISASQATDVRDPGALKPLTGPADTEPLRLTEEPVPQQWLDRLSDEMGRPVGVTTVLEDSDGSLRQGRDCPEQDRKALPVEPAATLAYCFGVADTTGLRPGGVTTSGDADDDGYWGAHRVILSGWTENAGAPDGRSLARVAVVDADDLSYAWALLAVPAEGGRDYRPLGSPVSGMVWYQDKLLVTAGPGDDRVLYVYDVGRIQRATVDGPWVGRVPGGWSAAGARYVLPAVASYRAEPGAAAPRPGGISLDRSTAPDSLVTYEARRDGEGTTRLWRYDFSGDPERTGLLATDSVLRAKAAEAYETRLDDVHGVLSYRSDWYLSGAGTEADERGTLWRQDTEGARPTRCGPDETLRCWSGPPAPLALWQSTGEVWARSGRTLFAFPLTSVDRT</sequence>
<evidence type="ECO:0000313" key="3">
    <source>
        <dbReference type="Proteomes" id="UP001500973"/>
    </source>
</evidence>
<evidence type="ECO:0008006" key="4">
    <source>
        <dbReference type="Google" id="ProtNLM"/>
    </source>
</evidence>
<accession>A0ABN1YYA3</accession>
<protein>
    <recommendedName>
        <fullName evidence="4">Secreted protein</fullName>
    </recommendedName>
</protein>
<evidence type="ECO:0000256" key="1">
    <source>
        <dbReference type="SAM" id="SignalP"/>
    </source>
</evidence>
<dbReference type="RefSeq" id="WP_344013540.1">
    <property type="nucleotide sequence ID" value="NZ_BAAAIZ010000041.1"/>
</dbReference>
<keyword evidence="3" id="KW-1185">Reference proteome</keyword>
<keyword evidence="1" id="KW-0732">Signal</keyword>
<feature type="chain" id="PRO_5045233354" description="Secreted protein" evidence="1">
    <location>
        <begin position="40"/>
        <end position="424"/>
    </location>
</feature>
<proteinExistence type="predicted"/>
<organism evidence="2 3">
    <name type="scientific">Streptomyces thermospinosisporus</name>
    <dbReference type="NCBI Taxonomy" id="161482"/>
    <lineage>
        <taxon>Bacteria</taxon>
        <taxon>Bacillati</taxon>
        <taxon>Actinomycetota</taxon>
        <taxon>Actinomycetes</taxon>
        <taxon>Kitasatosporales</taxon>
        <taxon>Streptomycetaceae</taxon>
        <taxon>Streptomyces</taxon>
    </lineage>
</organism>
<gene>
    <name evidence="2" type="ORF">GCM10009601_31900</name>
</gene>
<comment type="caution">
    <text evidence="2">The sequence shown here is derived from an EMBL/GenBank/DDBJ whole genome shotgun (WGS) entry which is preliminary data.</text>
</comment>
<name>A0ABN1YYA3_9ACTN</name>